<gene>
    <name evidence="2" type="ORF">GCM10009768_27790</name>
</gene>
<comment type="caution">
    <text evidence="2">The sequence shown here is derived from an EMBL/GenBank/DDBJ whole genome shotgun (WGS) entry which is preliminary data.</text>
</comment>
<name>A0ABP4Y0C2_9MICO</name>
<sequence length="164" mass="18335">MNETNTTDGTTVPRAEQTVGGTDPTWAFMLRLRRLTQLYTASWGRAVSAEVTSTQFGVLTFLERFPGESQKDIGAHLSMDKSNMTDVANRLTRRGYVRVLKDPRDQRRNVLVLTPEGRSLLAELRPRVDALRADTFAEFSGGELLEFLGGMDRLIARLETLSGE</sequence>
<keyword evidence="3" id="KW-1185">Reference proteome</keyword>
<dbReference type="PANTHER" id="PTHR33164">
    <property type="entry name" value="TRANSCRIPTIONAL REGULATOR, MARR FAMILY"/>
    <property type="match status" value="1"/>
</dbReference>
<reference evidence="3" key="1">
    <citation type="journal article" date="2019" name="Int. J. Syst. Evol. Microbiol.">
        <title>The Global Catalogue of Microorganisms (GCM) 10K type strain sequencing project: providing services to taxonomists for standard genome sequencing and annotation.</title>
        <authorList>
            <consortium name="The Broad Institute Genomics Platform"/>
            <consortium name="The Broad Institute Genome Sequencing Center for Infectious Disease"/>
            <person name="Wu L."/>
            <person name="Ma J."/>
        </authorList>
    </citation>
    <scope>NUCLEOTIDE SEQUENCE [LARGE SCALE GENOMIC DNA]</scope>
    <source>
        <strain evidence="3">JCM 14736</strain>
    </source>
</reference>
<dbReference type="Gene3D" id="1.10.10.10">
    <property type="entry name" value="Winged helix-like DNA-binding domain superfamily/Winged helix DNA-binding domain"/>
    <property type="match status" value="1"/>
</dbReference>
<dbReference type="PROSITE" id="PS50995">
    <property type="entry name" value="HTH_MARR_2"/>
    <property type="match status" value="1"/>
</dbReference>
<dbReference type="RefSeq" id="WP_344033166.1">
    <property type="nucleotide sequence ID" value="NZ_BAAAOB010000004.1"/>
</dbReference>
<dbReference type="SUPFAM" id="SSF46785">
    <property type="entry name" value="Winged helix' DNA-binding domain"/>
    <property type="match status" value="1"/>
</dbReference>
<accession>A0ABP4Y0C2</accession>
<evidence type="ECO:0000259" key="1">
    <source>
        <dbReference type="PROSITE" id="PS50995"/>
    </source>
</evidence>
<evidence type="ECO:0000313" key="2">
    <source>
        <dbReference type="EMBL" id="GAA1797261.1"/>
    </source>
</evidence>
<organism evidence="2 3">
    <name type="scientific">Leucobacter iarius</name>
    <dbReference type="NCBI Taxonomy" id="333963"/>
    <lineage>
        <taxon>Bacteria</taxon>
        <taxon>Bacillati</taxon>
        <taxon>Actinomycetota</taxon>
        <taxon>Actinomycetes</taxon>
        <taxon>Micrococcales</taxon>
        <taxon>Microbacteriaceae</taxon>
        <taxon>Leucobacter</taxon>
    </lineage>
</organism>
<dbReference type="EMBL" id="BAAAOB010000004">
    <property type="protein sequence ID" value="GAA1797261.1"/>
    <property type="molecule type" value="Genomic_DNA"/>
</dbReference>
<protein>
    <recommendedName>
        <fullName evidence="1">HTH marR-type domain-containing protein</fullName>
    </recommendedName>
</protein>
<dbReference type="Pfam" id="PF12802">
    <property type="entry name" value="MarR_2"/>
    <property type="match status" value="1"/>
</dbReference>
<dbReference type="InterPro" id="IPR036388">
    <property type="entry name" value="WH-like_DNA-bd_sf"/>
</dbReference>
<evidence type="ECO:0000313" key="3">
    <source>
        <dbReference type="Proteomes" id="UP001500851"/>
    </source>
</evidence>
<dbReference type="InterPro" id="IPR039422">
    <property type="entry name" value="MarR/SlyA-like"/>
</dbReference>
<dbReference type="PANTHER" id="PTHR33164:SF43">
    <property type="entry name" value="HTH-TYPE TRANSCRIPTIONAL REPRESSOR YETL"/>
    <property type="match status" value="1"/>
</dbReference>
<feature type="domain" description="HTH marR-type" evidence="1">
    <location>
        <begin position="25"/>
        <end position="156"/>
    </location>
</feature>
<dbReference type="InterPro" id="IPR036390">
    <property type="entry name" value="WH_DNA-bd_sf"/>
</dbReference>
<dbReference type="InterPro" id="IPR000835">
    <property type="entry name" value="HTH_MarR-typ"/>
</dbReference>
<proteinExistence type="predicted"/>
<dbReference type="Proteomes" id="UP001500851">
    <property type="component" value="Unassembled WGS sequence"/>
</dbReference>
<dbReference type="SMART" id="SM00347">
    <property type="entry name" value="HTH_MARR"/>
    <property type="match status" value="1"/>
</dbReference>